<organism evidence="14 15">
    <name type="scientific">Lymnaea stagnalis</name>
    <name type="common">Great pond snail</name>
    <name type="synonym">Helix stagnalis</name>
    <dbReference type="NCBI Taxonomy" id="6523"/>
    <lineage>
        <taxon>Eukaryota</taxon>
        <taxon>Metazoa</taxon>
        <taxon>Spiralia</taxon>
        <taxon>Lophotrochozoa</taxon>
        <taxon>Mollusca</taxon>
        <taxon>Gastropoda</taxon>
        <taxon>Heterobranchia</taxon>
        <taxon>Euthyneura</taxon>
        <taxon>Panpulmonata</taxon>
        <taxon>Hygrophila</taxon>
        <taxon>Lymnaeoidea</taxon>
        <taxon>Lymnaeidae</taxon>
        <taxon>Lymnaea</taxon>
    </lineage>
</organism>
<feature type="domain" description="CHY-type" evidence="13">
    <location>
        <begin position="774"/>
        <end position="834"/>
    </location>
</feature>
<feature type="zinc finger region" description="C3H1-type" evidence="10">
    <location>
        <begin position="279"/>
        <end position="306"/>
    </location>
</feature>
<keyword evidence="15" id="KW-1185">Reference proteome</keyword>
<feature type="zinc finger region" description="C3H1-type" evidence="10">
    <location>
        <begin position="179"/>
        <end position="207"/>
    </location>
</feature>
<feature type="region of interest" description="Disordered" evidence="11">
    <location>
        <begin position="256"/>
        <end position="282"/>
    </location>
</feature>
<dbReference type="InterPro" id="IPR000571">
    <property type="entry name" value="Znf_CCCH"/>
</dbReference>
<dbReference type="PANTHER" id="PTHR46527:SF1">
    <property type="entry name" value="NUCLEOPORIN NUP42"/>
    <property type="match status" value="1"/>
</dbReference>
<dbReference type="InterPro" id="IPR051767">
    <property type="entry name" value="Nucleoporin_NUP42"/>
</dbReference>
<feature type="non-terminal residue" evidence="14">
    <location>
        <position position="1"/>
    </location>
</feature>
<evidence type="ECO:0000256" key="2">
    <source>
        <dbReference type="ARBA" id="ARBA00022723"/>
    </source>
</evidence>
<comment type="subcellular location">
    <subcellularLocation>
        <location evidence="1">Nucleus membrane</location>
        <topology evidence="1">Peripheral membrane protein</topology>
        <orientation evidence="1">Cytoplasmic side</orientation>
    </subcellularLocation>
</comment>
<evidence type="ECO:0000256" key="1">
    <source>
        <dbReference type="ARBA" id="ARBA00004335"/>
    </source>
</evidence>
<evidence type="ECO:0000313" key="15">
    <source>
        <dbReference type="Proteomes" id="UP001497497"/>
    </source>
</evidence>
<comment type="function">
    <text evidence="6">Required for the export of mRNAs containing poly(A) tails from the nucleus into the cytoplasm.</text>
</comment>
<dbReference type="SUPFAM" id="SSF90229">
    <property type="entry name" value="CCCH zinc finger"/>
    <property type="match status" value="3"/>
</dbReference>
<comment type="caution">
    <text evidence="14">The sequence shown here is derived from an EMBL/GenBank/DDBJ whole genome shotgun (WGS) entry which is preliminary data.</text>
</comment>
<feature type="compositionally biased region" description="Acidic residues" evidence="11">
    <location>
        <begin position="563"/>
        <end position="585"/>
    </location>
</feature>
<dbReference type="InterPro" id="IPR037274">
    <property type="entry name" value="Znf_CHY_sf"/>
</dbReference>
<evidence type="ECO:0000256" key="5">
    <source>
        <dbReference type="ARBA" id="ARBA00023242"/>
    </source>
</evidence>
<reference evidence="14 15" key="1">
    <citation type="submission" date="2024-04" db="EMBL/GenBank/DDBJ databases">
        <authorList>
            <consortium name="Genoscope - CEA"/>
            <person name="William W."/>
        </authorList>
    </citation>
    <scope>NUCLEOTIDE SEQUENCE [LARGE SCALE GENOMIC DNA]</scope>
</reference>
<evidence type="ECO:0000256" key="4">
    <source>
        <dbReference type="ARBA" id="ARBA00022833"/>
    </source>
</evidence>
<dbReference type="InterPro" id="IPR008913">
    <property type="entry name" value="Znf_CHY"/>
</dbReference>
<feature type="region of interest" description="Disordered" evidence="11">
    <location>
        <begin position="310"/>
        <end position="363"/>
    </location>
</feature>
<feature type="domain" description="C3H1-type" evidence="12">
    <location>
        <begin position="67"/>
        <end position="95"/>
    </location>
</feature>
<dbReference type="AlphaFoldDB" id="A0AAV2H8G8"/>
<dbReference type="EMBL" id="CAXITT010000038">
    <property type="protein sequence ID" value="CAL1528789.1"/>
    <property type="molecule type" value="Genomic_DNA"/>
</dbReference>
<evidence type="ECO:0000256" key="10">
    <source>
        <dbReference type="PROSITE-ProRule" id="PRU00723"/>
    </source>
</evidence>
<dbReference type="SUPFAM" id="SSF161219">
    <property type="entry name" value="CHY zinc finger-like"/>
    <property type="match status" value="1"/>
</dbReference>
<evidence type="ECO:0000259" key="12">
    <source>
        <dbReference type="PROSITE" id="PS50103"/>
    </source>
</evidence>
<dbReference type="Proteomes" id="UP001497497">
    <property type="component" value="Unassembled WGS sequence"/>
</dbReference>
<dbReference type="PROSITE" id="PS51266">
    <property type="entry name" value="ZF_CHY"/>
    <property type="match status" value="1"/>
</dbReference>
<dbReference type="Pfam" id="PF00642">
    <property type="entry name" value="zf-CCCH"/>
    <property type="match status" value="2"/>
</dbReference>
<feature type="region of interest" description="Disordered" evidence="11">
    <location>
        <begin position="142"/>
        <end position="165"/>
    </location>
</feature>
<sequence length="834" mass="96088">RILRNNNPEITLAEIVLCFERQGINLIDFHKPTFSVTTLPRYTLNLFEGDLSKLESPSDIFSSSSHLMSLPICKFYHLNKTCRFGKHCRYAHSSDRPPSLITKINHEELLKDQASPVPALKESNPESQIACCLNKNETSISRDHLDEKSTEDSTHPTNETENTYRKENAAINRASNNKPTRKPLCHYFLSYGNCRYGNDCRFSHQLPKYDDKRNNGSRQRQRKEHEVAPRFRQDKMQNVPECVNDETIPNANEIPALVTGQGSQNPPKRPSSKNVRPEDENQKICPYFPSGRCWRGERCRFKHLSDLKSEYDSNSENKHYRREVYRKGHNDKSKSQEPTRNQRDVRDDNRQTVSSDRPQYETKRRIISRPLGVKQIFTYSELEDVGLAKVREMEINIIKKRFPKDKISINDGEKWTARLSFSPTDPDWPFDVSVFELLFGVPEDYPKKLMTITLPVDQDLPETVRRYVEISIKEWLEDKKEQLSSAGKVELVFRPFLRWFDRNIEDITTEALQQLKRELLAKAAGFEFIPANRLKDRFRTKSESSEEHEHSLSESEQRGGGSGDEDDSSEEEDDSSNESTTDENNDGGANVSLSLDPDKKGTELALQHLQLRENASALMFETLKLILQCQRCKSHSELHVPQNKVMSLRCEKCNQNQFVNYRPALIHQFSSVVGYLDVDGCQAFDLIFQDCRLVVTCLGCSKPTRINGLVTGQMIDGWCQACNARFKLATESVKFSQFVPSGIDTSEFQYILKLVPSTKTKKPPKDPAIREGCPLPEFGTCKHYKHSYRWLRFPCCGKAYSCDVCHDKKEDHEMILATRMICGHCCKEQVIFFL</sequence>
<feature type="region of interest" description="Disordered" evidence="11">
    <location>
        <begin position="539"/>
        <end position="597"/>
    </location>
</feature>
<keyword evidence="5" id="KW-0539">Nucleus</keyword>
<dbReference type="InterPro" id="IPR036855">
    <property type="entry name" value="Znf_CCCH_sf"/>
</dbReference>
<evidence type="ECO:0000256" key="7">
    <source>
        <dbReference type="ARBA" id="ARBA00039886"/>
    </source>
</evidence>
<dbReference type="Gene3D" id="4.10.1000.10">
    <property type="entry name" value="Zinc finger, CCCH-type"/>
    <property type="match status" value="2"/>
</dbReference>
<name>A0AAV2H8G8_LYMST</name>
<feature type="compositionally biased region" description="Basic and acidic residues" evidence="11">
    <location>
        <begin position="142"/>
        <end position="154"/>
    </location>
</feature>
<feature type="domain" description="C3H1-type" evidence="12">
    <location>
        <begin position="279"/>
        <end position="306"/>
    </location>
</feature>
<keyword evidence="2 10" id="KW-0479">Metal-binding</keyword>
<dbReference type="PROSITE" id="PS50103">
    <property type="entry name" value="ZF_C3H1"/>
    <property type="match status" value="3"/>
</dbReference>
<evidence type="ECO:0000256" key="6">
    <source>
        <dbReference type="ARBA" id="ARBA00037262"/>
    </source>
</evidence>
<dbReference type="PANTHER" id="PTHR46527">
    <property type="entry name" value="NUCLEOPORIN-LIKE PROTEIN 2"/>
    <property type="match status" value="1"/>
</dbReference>
<evidence type="ECO:0000256" key="9">
    <source>
        <dbReference type="PROSITE-ProRule" id="PRU00601"/>
    </source>
</evidence>
<dbReference type="SMART" id="SM00356">
    <property type="entry name" value="ZnF_C3H1"/>
    <property type="match status" value="3"/>
</dbReference>
<proteinExistence type="predicted"/>
<keyword evidence="3 9" id="KW-0863">Zinc-finger</keyword>
<evidence type="ECO:0000256" key="11">
    <source>
        <dbReference type="SAM" id="MobiDB-lite"/>
    </source>
</evidence>
<feature type="region of interest" description="Disordered" evidence="11">
    <location>
        <begin position="205"/>
        <end position="239"/>
    </location>
</feature>
<accession>A0AAV2H8G8</accession>
<feature type="compositionally biased region" description="Basic and acidic residues" evidence="11">
    <location>
        <begin position="310"/>
        <end position="350"/>
    </location>
</feature>
<evidence type="ECO:0000256" key="8">
    <source>
        <dbReference type="ARBA" id="ARBA00042384"/>
    </source>
</evidence>
<feature type="zinc finger region" description="C3H1-type" evidence="10">
    <location>
        <begin position="67"/>
        <end position="95"/>
    </location>
</feature>
<evidence type="ECO:0000313" key="14">
    <source>
        <dbReference type="EMBL" id="CAL1528789.1"/>
    </source>
</evidence>
<evidence type="ECO:0000259" key="13">
    <source>
        <dbReference type="PROSITE" id="PS51266"/>
    </source>
</evidence>
<gene>
    <name evidence="14" type="ORF">GSLYS_00002959001</name>
</gene>
<feature type="domain" description="C3H1-type" evidence="12">
    <location>
        <begin position="179"/>
        <end position="207"/>
    </location>
</feature>
<feature type="compositionally biased region" description="Basic and acidic residues" evidence="11">
    <location>
        <begin position="223"/>
        <end position="235"/>
    </location>
</feature>
<dbReference type="GO" id="GO:0031965">
    <property type="term" value="C:nuclear membrane"/>
    <property type="evidence" value="ECO:0007669"/>
    <property type="project" value="UniProtKB-SubCell"/>
</dbReference>
<dbReference type="GO" id="GO:0008270">
    <property type="term" value="F:zinc ion binding"/>
    <property type="evidence" value="ECO:0007669"/>
    <property type="project" value="UniProtKB-KW"/>
</dbReference>
<keyword evidence="4 10" id="KW-0862">Zinc</keyword>
<protein>
    <recommendedName>
        <fullName evidence="7">Nucleoporin NUP42</fullName>
    </recommendedName>
    <alternativeName>
        <fullName evidence="8">Nucleoporin-like protein 2</fullName>
    </alternativeName>
</protein>
<feature type="compositionally biased region" description="Basic and acidic residues" evidence="11">
    <location>
        <begin position="539"/>
        <end position="557"/>
    </location>
</feature>
<evidence type="ECO:0000256" key="3">
    <source>
        <dbReference type="ARBA" id="ARBA00022771"/>
    </source>
</evidence>